<evidence type="ECO:0000256" key="1">
    <source>
        <dbReference type="SAM" id="Phobius"/>
    </source>
</evidence>
<keyword evidence="1" id="KW-1133">Transmembrane helix</keyword>
<dbReference type="SMART" id="SM00327">
    <property type="entry name" value="VWA"/>
    <property type="match status" value="1"/>
</dbReference>
<sequence>MTEFHLLRPWWLLAFLPVFCLIWMLWRKPSQIEAWAAICDHHLLNKLLQSRGKNKKLGTLMLLLLCASFMIIALSGPSWSRLPVPVYKQIQPRVLVLDMSDSMLAKDLAPDRLTRAKFKLHDILNNNHPGQFALLVYTGEPFIVAPLTDDAKTIDSLISTLTPDIMPVEGNRLDLALEQASQLISQAGFNHGQILVLTAESPNDESLALAKKLAQKQIYTSVMPIRASDDAEPLFQTLATAGAGKLINFNDDKQLAKWLSLTKSNNDYHRSQQDNVSLWRDEGRWFILPALLFLFPLFRRGWLQRLSA</sequence>
<protein>
    <recommendedName>
        <fullName evidence="2">VWFA domain-containing protein</fullName>
    </recommendedName>
</protein>
<gene>
    <name evidence="3" type="ORF">Ljor_2342</name>
</gene>
<dbReference type="PANTHER" id="PTHR22550">
    <property type="entry name" value="SPORE GERMINATION PROTEIN"/>
    <property type="match status" value="1"/>
</dbReference>
<dbReference type="InterPro" id="IPR002035">
    <property type="entry name" value="VWF_A"/>
</dbReference>
<dbReference type="EMBL" id="LNYJ01000011">
    <property type="protein sequence ID" value="KTD18036.1"/>
    <property type="molecule type" value="Genomic_DNA"/>
</dbReference>
<evidence type="ECO:0000313" key="3">
    <source>
        <dbReference type="EMBL" id="KTD18036.1"/>
    </source>
</evidence>
<dbReference type="InterPro" id="IPR036465">
    <property type="entry name" value="vWFA_dom_sf"/>
</dbReference>
<keyword evidence="1" id="KW-0812">Transmembrane</keyword>
<dbReference type="Proteomes" id="UP000055035">
    <property type="component" value="Unassembled WGS sequence"/>
</dbReference>
<dbReference type="PROSITE" id="PS50234">
    <property type="entry name" value="VWFA"/>
    <property type="match status" value="1"/>
</dbReference>
<feature type="domain" description="VWFA" evidence="2">
    <location>
        <begin position="92"/>
        <end position="265"/>
    </location>
</feature>
<dbReference type="InterPro" id="IPR050768">
    <property type="entry name" value="UPF0353/GerABKA_families"/>
</dbReference>
<organism evidence="3 4">
    <name type="scientific">Legionella jordanis</name>
    <dbReference type="NCBI Taxonomy" id="456"/>
    <lineage>
        <taxon>Bacteria</taxon>
        <taxon>Pseudomonadati</taxon>
        <taxon>Pseudomonadota</taxon>
        <taxon>Gammaproteobacteria</taxon>
        <taxon>Legionellales</taxon>
        <taxon>Legionellaceae</taxon>
        <taxon>Legionella</taxon>
    </lineage>
</organism>
<dbReference type="STRING" id="456.Ljor_2342"/>
<comment type="caution">
    <text evidence="3">The sequence shown here is derived from an EMBL/GenBank/DDBJ whole genome shotgun (WGS) entry which is preliminary data.</text>
</comment>
<dbReference type="PATRIC" id="fig|456.5.peg.2521"/>
<dbReference type="PANTHER" id="PTHR22550:SF14">
    <property type="entry name" value="VWFA DOMAIN-CONTAINING PROTEIN"/>
    <property type="match status" value="1"/>
</dbReference>
<evidence type="ECO:0000259" key="2">
    <source>
        <dbReference type="PROSITE" id="PS50234"/>
    </source>
</evidence>
<proteinExistence type="predicted"/>
<reference evidence="3 4" key="1">
    <citation type="submission" date="2015-11" db="EMBL/GenBank/DDBJ databases">
        <title>Genomic analysis of 38 Legionella species identifies large and diverse effector repertoires.</title>
        <authorList>
            <person name="Burstein D."/>
            <person name="Amaro F."/>
            <person name="Zusman T."/>
            <person name="Lifshitz Z."/>
            <person name="Cohen O."/>
            <person name="Gilbert J.A."/>
            <person name="Pupko T."/>
            <person name="Shuman H.A."/>
            <person name="Segal G."/>
        </authorList>
    </citation>
    <scope>NUCLEOTIDE SEQUENCE [LARGE SCALE GENOMIC DNA]</scope>
    <source>
        <strain evidence="3 4">BL-540</strain>
    </source>
</reference>
<dbReference type="AlphaFoldDB" id="A0A0W0VD28"/>
<keyword evidence="1" id="KW-0472">Membrane</keyword>
<accession>A0A0W0VD28</accession>
<name>A0A0W0VD28_9GAMM</name>
<evidence type="ECO:0000313" key="4">
    <source>
        <dbReference type="Proteomes" id="UP000055035"/>
    </source>
</evidence>
<dbReference type="SUPFAM" id="SSF53300">
    <property type="entry name" value="vWA-like"/>
    <property type="match status" value="1"/>
</dbReference>
<dbReference type="Gene3D" id="3.40.50.410">
    <property type="entry name" value="von Willebrand factor, type A domain"/>
    <property type="match status" value="1"/>
</dbReference>
<feature type="transmembrane region" description="Helical" evidence="1">
    <location>
        <begin position="57"/>
        <end position="79"/>
    </location>
</feature>
<feature type="transmembrane region" description="Helical" evidence="1">
    <location>
        <begin position="6"/>
        <end position="26"/>
    </location>
</feature>
<dbReference type="Pfam" id="PF13519">
    <property type="entry name" value="VWA_2"/>
    <property type="match status" value="1"/>
</dbReference>
<keyword evidence="4" id="KW-1185">Reference proteome</keyword>